<dbReference type="GO" id="GO:0006629">
    <property type="term" value="P:lipid metabolic process"/>
    <property type="evidence" value="ECO:0007669"/>
    <property type="project" value="UniProtKB-KW"/>
</dbReference>
<evidence type="ECO:0000256" key="8">
    <source>
        <dbReference type="SAM" id="Phobius"/>
    </source>
</evidence>
<evidence type="ECO:0000256" key="6">
    <source>
        <dbReference type="ARBA" id="ARBA00023098"/>
    </source>
</evidence>
<name>A0A915J3H0_ROMCU</name>
<keyword evidence="4" id="KW-0256">Endoplasmic reticulum</keyword>
<sequence>MFLFFRWLRNLAGKFSLISSLKNVLLLWMNGFSILIFSLFVTIFLRSILLPNNVDFELPLHFLFRSCEFSPNMNTDYNRFGVICSYLESNISMKNEELDQFLLEKGVSYNLDAEITFPDSEANRDAGGMFLLVVNFLDENSTNQRQLRRSSALPYSSGLIRRLKKWLFLPFYLTNIWPETVNILLKLCPDLIFSHGEPEIWFLKIEFRHIFLQILGAKLKFKANLRGFTYFLYYWPWTTSILVFLLGIFCSSFLSIFYWSTKILEFLCQIYKVENLKMEISPHKPEIYTKRRIKRQIFNVGRESETLFFNERDSTPGSWFEPKNNLLTRRS</sequence>
<feature type="transmembrane region" description="Helical" evidence="8">
    <location>
        <begin position="25"/>
        <end position="45"/>
    </location>
</feature>
<evidence type="ECO:0000256" key="7">
    <source>
        <dbReference type="ARBA" id="ARBA00023136"/>
    </source>
</evidence>
<keyword evidence="7 8" id="KW-0472">Membrane</keyword>
<dbReference type="OMA" id="YLPNCEL"/>
<evidence type="ECO:0000256" key="4">
    <source>
        <dbReference type="ARBA" id="ARBA00022824"/>
    </source>
</evidence>
<evidence type="ECO:0000256" key="1">
    <source>
        <dbReference type="ARBA" id="ARBA00004477"/>
    </source>
</evidence>
<keyword evidence="5 8" id="KW-1133">Transmembrane helix</keyword>
<evidence type="ECO:0000313" key="9">
    <source>
        <dbReference type="Proteomes" id="UP000887565"/>
    </source>
</evidence>
<organism evidence="9 10">
    <name type="scientific">Romanomermis culicivorax</name>
    <name type="common">Nematode worm</name>
    <dbReference type="NCBI Taxonomy" id="13658"/>
    <lineage>
        <taxon>Eukaryota</taxon>
        <taxon>Metazoa</taxon>
        <taxon>Ecdysozoa</taxon>
        <taxon>Nematoda</taxon>
        <taxon>Enoplea</taxon>
        <taxon>Dorylaimia</taxon>
        <taxon>Mermithida</taxon>
        <taxon>Mermithoidea</taxon>
        <taxon>Mermithidae</taxon>
        <taxon>Romanomermis</taxon>
    </lineage>
</organism>
<dbReference type="PANTHER" id="PTHR21212:SF0">
    <property type="entry name" value="SEIPIN"/>
    <property type="match status" value="1"/>
</dbReference>
<evidence type="ECO:0000313" key="10">
    <source>
        <dbReference type="WBParaSite" id="nRc.2.0.1.t20956-RA"/>
    </source>
</evidence>
<accession>A0A915J3H0</accession>
<proteinExistence type="predicted"/>
<dbReference type="Proteomes" id="UP000887565">
    <property type="component" value="Unplaced"/>
</dbReference>
<protein>
    <recommendedName>
        <fullName evidence="2">Seipin</fullName>
    </recommendedName>
</protein>
<reference evidence="10" key="1">
    <citation type="submission" date="2022-11" db="UniProtKB">
        <authorList>
            <consortium name="WormBaseParasite"/>
        </authorList>
    </citation>
    <scope>IDENTIFICATION</scope>
</reference>
<dbReference type="WBParaSite" id="nRc.2.0.1.t20956-RA">
    <property type="protein sequence ID" value="nRc.2.0.1.t20956-RA"/>
    <property type="gene ID" value="nRc.2.0.1.g20956"/>
</dbReference>
<dbReference type="PANTHER" id="PTHR21212">
    <property type="entry name" value="BERNARDINELLI-SEIP CONGENITAL LIPODYSTROPHY 2 HOMOLOG BSCL2 PROTEIN"/>
    <property type="match status" value="1"/>
</dbReference>
<dbReference type="GO" id="GO:0140042">
    <property type="term" value="P:lipid droplet formation"/>
    <property type="evidence" value="ECO:0007669"/>
    <property type="project" value="UniProtKB-ARBA"/>
</dbReference>
<evidence type="ECO:0000256" key="5">
    <source>
        <dbReference type="ARBA" id="ARBA00022989"/>
    </source>
</evidence>
<keyword evidence="6" id="KW-0443">Lipid metabolism</keyword>
<keyword evidence="3 8" id="KW-0812">Transmembrane</keyword>
<comment type="subcellular location">
    <subcellularLocation>
        <location evidence="1">Endoplasmic reticulum membrane</location>
        <topology evidence="1">Multi-pass membrane protein</topology>
    </subcellularLocation>
</comment>
<feature type="transmembrane region" description="Helical" evidence="8">
    <location>
        <begin position="234"/>
        <end position="259"/>
    </location>
</feature>
<dbReference type="CDD" id="cd23995">
    <property type="entry name" value="Seipin_BSCL2_like"/>
    <property type="match status" value="1"/>
</dbReference>
<evidence type="ECO:0000256" key="2">
    <source>
        <dbReference type="ARBA" id="ARBA00022064"/>
    </source>
</evidence>
<keyword evidence="9" id="KW-1185">Reference proteome</keyword>
<dbReference type="Pfam" id="PF06775">
    <property type="entry name" value="Seipin"/>
    <property type="match status" value="1"/>
</dbReference>
<dbReference type="GO" id="GO:0005789">
    <property type="term" value="C:endoplasmic reticulum membrane"/>
    <property type="evidence" value="ECO:0007669"/>
    <property type="project" value="UniProtKB-SubCell"/>
</dbReference>
<dbReference type="InterPro" id="IPR009617">
    <property type="entry name" value="Seipin"/>
</dbReference>
<evidence type="ECO:0000256" key="3">
    <source>
        <dbReference type="ARBA" id="ARBA00022692"/>
    </source>
</evidence>
<dbReference type="AlphaFoldDB" id="A0A915J3H0"/>